<dbReference type="Pfam" id="PF05504">
    <property type="entry name" value="Spore_GerAC"/>
    <property type="match status" value="1"/>
</dbReference>
<protein>
    <submittedName>
        <fullName evidence="10">Spore germination protein KC</fullName>
    </submittedName>
</protein>
<evidence type="ECO:0000256" key="2">
    <source>
        <dbReference type="ARBA" id="ARBA00007886"/>
    </source>
</evidence>
<keyword evidence="3" id="KW-0309">Germination</keyword>
<evidence type="ECO:0000259" key="9">
    <source>
        <dbReference type="Pfam" id="PF25198"/>
    </source>
</evidence>
<dbReference type="Gene3D" id="3.30.300.210">
    <property type="entry name" value="Nutrient germinant receptor protein C, domain 3"/>
    <property type="match status" value="1"/>
</dbReference>
<reference evidence="11" key="1">
    <citation type="submission" date="2016-10" db="EMBL/GenBank/DDBJ databases">
        <authorList>
            <person name="Varghese N."/>
            <person name="Submissions S."/>
        </authorList>
    </citation>
    <scope>NUCLEOTIDE SEQUENCE [LARGE SCALE GENOMIC DNA]</scope>
    <source>
        <strain evidence="11">BL9</strain>
    </source>
</reference>
<dbReference type="RefSeq" id="WP_090924429.1">
    <property type="nucleotide sequence ID" value="NZ_FMVM01000022.1"/>
</dbReference>
<comment type="subcellular location">
    <subcellularLocation>
        <location evidence="1">Membrane</location>
        <topology evidence="1">Lipid-anchor</topology>
    </subcellularLocation>
</comment>
<evidence type="ECO:0000256" key="3">
    <source>
        <dbReference type="ARBA" id="ARBA00022544"/>
    </source>
</evidence>
<keyword evidence="11" id="KW-1185">Reference proteome</keyword>
<evidence type="ECO:0000313" key="10">
    <source>
        <dbReference type="EMBL" id="SCZ09728.1"/>
    </source>
</evidence>
<keyword evidence="7" id="KW-0449">Lipoprotein</keyword>
<evidence type="ECO:0000259" key="8">
    <source>
        <dbReference type="Pfam" id="PF05504"/>
    </source>
</evidence>
<dbReference type="GO" id="GO:0016020">
    <property type="term" value="C:membrane"/>
    <property type="evidence" value="ECO:0007669"/>
    <property type="project" value="UniProtKB-SubCell"/>
</dbReference>
<dbReference type="GO" id="GO:0009847">
    <property type="term" value="P:spore germination"/>
    <property type="evidence" value="ECO:0007669"/>
    <property type="project" value="InterPro"/>
</dbReference>
<feature type="domain" description="Spore germination protein N-terminal" evidence="9">
    <location>
        <begin position="35"/>
        <end position="178"/>
    </location>
</feature>
<keyword evidence="5" id="KW-0472">Membrane</keyword>
<gene>
    <name evidence="10" type="ORF">SAMN05720606_12278</name>
</gene>
<sequence length="391" mass="43805">MRNIRAAKDTNIQQWSLKLGLICMFCIVCTGCWSKVEINERTFITTLFVDTTDNPGEIEVTLSMPLPNRLSPEGSGTGKAPYASVSATAPTIADAIEKIQTDLTRKISWGHTRVIVFGQDYAREGIDDTMAWISRQPLFHLSSYAMVAQGKAKDISDLTPVFEETPSDVLREFSTEENLLKTQMLNILAADKMNQGFAASMLDSRIKPMASEEGETKKWVSQIGGAVFRQMRMVDTLTEQEARGVAWASEKLDTLTLSVRTRKQKASMSLFDMKSKIQAELRNGEPFFTIHLTGKAELISVIPVLKVKDVLSVKDIEQAVNEQITASLTSALHKAKRHGADILSLGYRLEWRHPATWKKLRPVWNQYVKNELQFDVHTAVDIQFVGSESSF</sequence>
<evidence type="ECO:0000256" key="6">
    <source>
        <dbReference type="ARBA" id="ARBA00023139"/>
    </source>
</evidence>
<keyword evidence="6" id="KW-0564">Palmitate</keyword>
<comment type="similarity">
    <text evidence="2">Belongs to the GerABKC lipoprotein family.</text>
</comment>
<dbReference type="PANTHER" id="PTHR35789">
    <property type="entry name" value="SPORE GERMINATION PROTEIN B3"/>
    <property type="match status" value="1"/>
</dbReference>
<evidence type="ECO:0000256" key="7">
    <source>
        <dbReference type="ARBA" id="ARBA00023288"/>
    </source>
</evidence>
<dbReference type="InterPro" id="IPR046953">
    <property type="entry name" value="Spore_GerAC-like_C"/>
</dbReference>
<feature type="domain" description="Spore germination GerAC-like C-terminal" evidence="8">
    <location>
        <begin position="224"/>
        <end position="383"/>
    </location>
</feature>
<keyword evidence="4" id="KW-0732">Signal</keyword>
<evidence type="ECO:0000313" key="11">
    <source>
        <dbReference type="Proteomes" id="UP000198538"/>
    </source>
</evidence>
<dbReference type="EMBL" id="FMVM01000022">
    <property type="protein sequence ID" value="SCZ09728.1"/>
    <property type="molecule type" value="Genomic_DNA"/>
</dbReference>
<dbReference type="Pfam" id="PF25198">
    <property type="entry name" value="Spore_GerAC_N"/>
    <property type="match status" value="1"/>
</dbReference>
<dbReference type="Proteomes" id="UP000198538">
    <property type="component" value="Unassembled WGS sequence"/>
</dbReference>
<dbReference type="AlphaFoldDB" id="A0A1G5LBP0"/>
<evidence type="ECO:0000256" key="1">
    <source>
        <dbReference type="ARBA" id="ARBA00004635"/>
    </source>
</evidence>
<dbReference type="STRING" id="582692.SAMN05720606_12278"/>
<dbReference type="NCBIfam" id="TIGR02887">
    <property type="entry name" value="spore_ger_x_C"/>
    <property type="match status" value="1"/>
</dbReference>
<dbReference type="PANTHER" id="PTHR35789:SF1">
    <property type="entry name" value="SPORE GERMINATION PROTEIN B3"/>
    <property type="match status" value="1"/>
</dbReference>
<organism evidence="10 11">
    <name type="scientific">Paenibacillus polysaccharolyticus</name>
    <dbReference type="NCBI Taxonomy" id="582692"/>
    <lineage>
        <taxon>Bacteria</taxon>
        <taxon>Bacillati</taxon>
        <taxon>Bacillota</taxon>
        <taxon>Bacilli</taxon>
        <taxon>Bacillales</taxon>
        <taxon>Paenibacillaceae</taxon>
        <taxon>Paenibacillus</taxon>
    </lineage>
</organism>
<proteinExistence type="inferred from homology"/>
<dbReference type="InterPro" id="IPR008844">
    <property type="entry name" value="Spore_GerAC-like"/>
</dbReference>
<evidence type="ECO:0000256" key="5">
    <source>
        <dbReference type="ARBA" id="ARBA00023136"/>
    </source>
</evidence>
<name>A0A1G5LBP0_9BACL</name>
<evidence type="ECO:0000256" key="4">
    <source>
        <dbReference type="ARBA" id="ARBA00022729"/>
    </source>
</evidence>
<dbReference type="InterPro" id="IPR057336">
    <property type="entry name" value="GerAC_N"/>
</dbReference>
<dbReference type="InterPro" id="IPR038501">
    <property type="entry name" value="Spore_GerAC_C_sf"/>
</dbReference>
<accession>A0A1G5LBP0</accession>